<dbReference type="OrthoDB" id="3366831at2759"/>
<dbReference type="RefSeq" id="XP_025600863.1">
    <property type="nucleotide sequence ID" value="XM_025743913.1"/>
</dbReference>
<dbReference type="EMBL" id="KZ819285">
    <property type="protein sequence ID" value="PWO00585.1"/>
    <property type="molecule type" value="Genomic_DNA"/>
</dbReference>
<accession>A0A316ZHS8</accession>
<feature type="region of interest" description="Disordered" evidence="2">
    <location>
        <begin position="485"/>
        <end position="504"/>
    </location>
</feature>
<feature type="region of interest" description="Disordered" evidence="2">
    <location>
        <begin position="80"/>
        <end position="106"/>
    </location>
</feature>
<organism evidence="3 4">
    <name type="scientific">Tilletiopsis washingtonensis</name>
    <dbReference type="NCBI Taxonomy" id="58919"/>
    <lineage>
        <taxon>Eukaryota</taxon>
        <taxon>Fungi</taxon>
        <taxon>Dikarya</taxon>
        <taxon>Basidiomycota</taxon>
        <taxon>Ustilaginomycotina</taxon>
        <taxon>Exobasidiomycetes</taxon>
        <taxon>Entylomatales</taxon>
        <taxon>Entylomatales incertae sedis</taxon>
        <taxon>Tilletiopsis</taxon>
    </lineage>
</organism>
<evidence type="ECO:0000313" key="4">
    <source>
        <dbReference type="Proteomes" id="UP000245946"/>
    </source>
</evidence>
<dbReference type="PANTHER" id="PTHR47447:SF17">
    <property type="entry name" value="OS12G0638900 PROTEIN"/>
    <property type="match status" value="1"/>
</dbReference>
<dbReference type="GeneID" id="37271457"/>
<evidence type="ECO:0000256" key="2">
    <source>
        <dbReference type="SAM" id="MobiDB-lite"/>
    </source>
</evidence>
<dbReference type="PANTHER" id="PTHR47447">
    <property type="entry name" value="OS03G0856100 PROTEIN"/>
    <property type="match status" value="1"/>
</dbReference>
<dbReference type="AlphaFoldDB" id="A0A316ZHS8"/>
<proteinExistence type="predicted"/>
<evidence type="ECO:0008006" key="5">
    <source>
        <dbReference type="Google" id="ProtNLM"/>
    </source>
</evidence>
<dbReference type="STRING" id="58919.A0A316ZHS8"/>
<sequence>MTALRRSCAALAARSSGSVGGSALPPLFLAPCLERPRAPPPPPQQRRAASSSSAPLRTADATNKLGLRNFFDSLWPSDRDAGDGAAATSGKKKRMKKDNPTTWNIHKTQSQFRIAARKGDADRLLALYPRLAAEAFSHAWLTLEPHEIWTAATVLLRPARPHWRSEALVAPTTTRRERLQQSLMLQQARMAVRLLRDAPTLWDAPHDGQSLALLLSALTTVASDASLAHLLHLRERLMEEYPDAGPPADLGAVVLRAACSTDDAKGLRKLLELRPAWVQADSAKWQARALQLLLRFGEADFALEHAAAPASEGGLLGVLPLARADSQSLTALVASASRAGLADRSLVRDAATELHRRIAEDRSASDQTWHALILHASLKQDGGAAEVEALVALMDRLKTTRPRTDISLFALLLHTHSKALHAAADGSEDDILQLFNKVEAISGKAPDSDAFAVGVRALLGSITPLCEGGAPVAKTETAPMVMLGPHHHDRDRAAPPPSQVSSPEQRYEATALYIRYLATGGKAHPDVTGPLVHAWADAFLPDPSRALMYLDELRTESVDDVPTQLYVQVLEACERASDWANARKVLQRMHADRVILTQNERKLASSAGMLAAPHPETALEVYKTLRDLPRLPGQAPYTAAHWRNLFSLYSRICVTFAPPVTTDFHVPAPAALDFLRDILRAGYELDAPLLTSLLSLCSAAGKHYSKVGGIHRDEARERMAEVAATVHQIDELILLRSRDAQPNVALVSALMDAYNCITEHERVFEIWYRLLAFRVPLQGSVLSVVLDTCGYAQRYKEGLEVWQVGSRSVGLSHINANCWLSYVEFLVRCGHLRAAIDVTFGEMRQALLDHPSMGKEAVEGIYEPAVAMLFRFTLYRREAGQGDEELQHISQRIRNEAPWLSHVLRMTVPRLSD</sequence>
<dbReference type="Gene3D" id="1.25.40.10">
    <property type="entry name" value="Tetratricopeptide repeat domain"/>
    <property type="match status" value="1"/>
</dbReference>
<reference evidence="3 4" key="1">
    <citation type="journal article" date="2018" name="Mol. Biol. Evol.">
        <title>Broad Genomic Sampling Reveals a Smut Pathogenic Ancestry of the Fungal Clade Ustilaginomycotina.</title>
        <authorList>
            <person name="Kijpornyongpan T."/>
            <person name="Mondo S.J."/>
            <person name="Barry K."/>
            <person name="Sandor L."/>
            <person name="Lee J."/>
            <person name="Lipzen A."/>
            <person name="Pangilinan J."/>
            <person name="LaButti K."/>
            <person name="Hainaut M."/>
            <person name="Henrissat B."/>
            <person name="Grigoriev I.V."/>
            <person name="Spatafora J.W."/>
            <person name="Aime M.C."/>
        </authorList>
    </citation>
    <scope>NUCLEOTIDE SEQUENCE [LARGE SCALE GENOMIC DNA]</scope>
    <source>
        <strain evidence="3 4">MCA 4186</strain>
    </source>
</reference>
<keyword evidence="4" id="KW-1185">Reference proteome</keyword>
<feature type="region of interest" description="Disordered" evidence="2">
    <location>
        <begin position="33"/>
        <end position="58"/>
    </location>
</feature>
<name>A0A316ZHS8_9BASI</name>
<gene>
    <name evidence="3" type="ORF">FA09DRAFT_336705</name>
</gene>
<keyword evidence="1" id="KW-0677">Repeat</keyword>
<evidence type="ECO:0000313" key="3">
    <source>
        <dbReference type="EMBL" id="PWO00585.1"/>
    </source>
</evidence>
<feature type="compositionally biased region" description="Low complexity" evidence="2">
    <location>
        <begin position="45"/>
        <end position="55"/>
    </location>
</feature>
<evidence type="ECO:0000256" key="1">
    <source>
        <dbReference type="ARBA" id="ARBA00022737"/>
    </source>
</evidence>
<protein>
    <recommendedName>
        <fullName evidence="5">Pentacotripeptide-repeat region of PRORP domain-containing protein</fullName>
    </recommendedName>
</protein>
<dbReference type="Proteomes" id="UP000245946">
    <property type="component" value="Unassembled WGS sequence"/>
</dbReference>
<dbReference type="InterPro" id="IPR011990">
    <property type="entry name" value="TPR-like_helical_dom_sf"/>
</dbReference>